<evidence type="ECO:0008006" key="3">
    <source>
        <dbReference type="Google" id="ProtNLM"/>
    </source>
</evidence>
<proteinExistence type="predicted"/>
<sequence length="79" mass="9057">MVNAEMIFQKAQQLDAFRLLELADFLDFLLSKQSDAQKPQPVFPPTQIDWPQNRPAYQAKVLTIEEMDAAIEEQAGLHK</sequence>
<reference evidence="1 2" key="2">
    <citation type="submission" date="2024-01" db="EMBL/GenBank/DDBJ databases">
        <authorList>
            <person name="Xie X."/>
        </authorList>
    </citation>
    <scope>NUCLEOTIDE SEQUENCE [LARGE SCALE GENOMIC DNA]</scope>
    <source>
        <strain evidence="1">SCUT-1</strain>
    </source>
</reference>
<name>A0ABU6D2P3_9GAMM</name>
<dbReference type="RefSeq" id="WP_324697022.1">
    <property type="nucleotide sequence ID" value="NZ_JAYMYJ010000140.1"/>
</dbReference>
<evidence type="ECO:0000313" key="1">
    <source>
        <dbReference type="EMBL" id="MEB4592624.1"/>
    </source>
</evidence>
<reference evidence="2" key="1">
    <citation type="submission" date="2023-07" db="EMBL/GenBank/DDBJ databases">
        <title>The carbon used by Thiothrix.</title>
        <authorList>
            <person name="Chen L."/>
        </authorList>
    </citation>
    <scope>NUCLEOTIDE SEQUENCE [LARGE SCALE GENOMIC DNA]</scope>
</reference>
<evidence type="ECO:0000313" key="2">
    <source>
        <dbReference type="Proteomes" id="UP001308005"/>
    </source>
</evidence>
<comment type="caution">
    <text evidence="1">The sequence shown here is derived from an EMBL/GenBank/DDBJ whole genome shotgun (WGS) entry which is preliminary data.</text>
</comment>
<accession>A0ABU6D2P3</accession>
<dbReference type="Proteomes" id="UP001308005">
    <property type="component" value="Unassembled WGS sequence"/>
</dbReference>
<gene>
    <name evidence="1" type="ORF">VSS37_16695</name>
</gene>
<dbReference type="EMBL" id="JAYMYJ010000140">
    <property type="protein sequence ID" value="MEB4592624.1"/>
    <property type="molecule type" value="Genomic_DNA"/>
</dbReference>
<keyword evidence="2" id="KW-1185">Reference proteome</keyword>
<organism evidence="1 2">
    <name type="scientific">Candidatus Thiothrix phosphatis</name>
    <dbReference type="NCBI Taxonomy" id="3112415"/>
    <lineage>
        <taxon>Bacteria</taxon>
        <taxon>Pseudomonadati</taxon>
        <taxon>Pseudomonadota</taxon>
        <taxon>Gammaproteobacteria</taxon>
        <taxon>Thiotrichales</taxon>
        <taxon>Thiotrichaceae</taxon>
        <taxon>Thiothrix</taxon>
    </lineage>
</organism>
<protein>
    <recommendedName>
        <fullName evidence="3">DUF2281 domain-containing protein</fullName>
    </recommendedName>
</protein>